<dbReference type="Gene3D" id="3.90.76.10">
    <property type="entry name" value="Dipeptide-binding Protein, Domain 1"/>
    <property type="match status" value="1"/>
</dbReference>
<dbReference type="InterPro" id="IPR039424">
    <property type="entry name" value="SBP_5"/>
</dbReference>
<accession>A0A9D2EGV7</accession>
<dbReference type="PIRSF" id="PIRSF002741">
    <property type="entry name" value="MppA"/>
    <property type="match status" value="1"/>
</dbReference>
<dbReference type="Proteomes" id="UP000824037">
    <property type="component" value="Unassembled WGS sequence"/>
</dbReference>
<dbReference type="SUPFAM" id="SSF53850">
    <property type="entry name" value="Periplasmic binding protein-like II"/>
    <property type="match status" value="1"/>
</dbReference>
<dbReference type="GO" id="GO:0015833">
    <property type="term" value="P:peptide transport"/>
    <property type="evidence" value="ECO:0007669"/>
    <property type="project" value="TreeGrafter"/>
</dbReference>
<dbReference type="GO" id="GO:0043190">
    <property type="term" value="C:ATP-binding cassette (ABC) transporter complex"/>
    <property type="evidence" value="ECO:0007669"/>
    <property type="project" value="InterPro"/>
</dbReference>
<reference evidence="3" key="2">
    <citation type="submission" date="2021-04" db="EMBL/GenBank/DDBJ databases">
        <authorList>
            <person name="Gilroy R."/>
        </authorList>
    </citation>
    <scope>NUCLEOTIDE SEQUENCE</scope>
    <source>
        <strain evidence="3">ChiGjej4B4-7305</strain>
    </source>
</reference>
<evidence type="ECO:0000313" key="3">
    <source>
        <dbReference type="EMBL" id="HIZ37513.1"/>
    </source>
</evidence>
<feature type="chain" id="PRO_5038635602" evidence="1">
    <location>
        <begin position="20"/>
        <end position="554"/>
    </location>
</feature>
<evidence type="ECO:0000313" key="4">
    <source>
        <dbReference type="Proteomes" id="UP000824037"/>
    </source>
</evidence>
<dbReference type="Pfam" id="PF00496">
    <property type="entry name" value="SBP_bac_5"/>
    <property type="match status" value="1"/>
</dbReference>
<dbReference type="InterPro" id="IPR000914">
    <property type="entry name" value="SBP_5_dom"/>
</dbReference>
<keyword evidence="1" id="KW-0732">Signal</keyword>
<gene>
    <name evidence="3" type="ORF">H9815_17180</name>
</gene>
<evidence type="ECO:0000256" key="1">
    <source>
        <dbReference type="SAM" id="SignalP"/>
    </source>
</evidence>
<dbReference type="Gene3D" id="3.40.190.10">
    <property type="entry name" value="Periplasmic binding protein-like II"/>
    <property type="match status" value="1"/>
</dbReference>
<dbReference type="AlphaFoldDB" id="A0A9D2EGV7"/>
<evidence type="ECO:0000259" key="2">
    <source>
        <dbReference type="Pfam" id="PF00496"/>
    </source>
</evidence>
<dbReference type="PROSITE" id="PS51257">
    <property type="entry name" value="PROKAR_LIPOPROTEIN"/>
    <property type="match status" value="1"/>
</dbReference>
<sequence length="554" mass="61677">MKRRLIAAALALTLSASIAACSTERTPESDADTVDTLTLAMGGSTSYVQNFNPFSPTANKSPLMNLIYEPLVRVNRTDGMKVEPWLAESFDFSEDGMTLTFNLRQDVTWSDGEPFTSDDVRYTLELPTTVEGLAVAPIPDLDSIETPDEHTVIVHYSEPQYHDLANYGQIPRAIVPQHVWEEEDPVQWTNEDPVSTGAFTLDSFSPQLIKLEVRDSYWNGEFNGVEYVQIRPFASEDSGKQMILKNEVDWAGMGWQNYEDNFVGADPEHNHYWVYPAGFSTGMLYNMQEGPTTDVHVRRALYAAIDSERLSLLNNVGTAPANPTGLDGDTWGPLLPDDVADVRHEQDAELAVAELEASGYTVENGNLMKDGESFPLTLTTNSDDIGWNLFGPAMQEQWNEILGLNVEINAVPGQQWQRDLNNGEFQMIQQYLLSGDDVWTSMNAQLNSSFVEPIGTAAIANQGRYENEEMDRLLEDMSQTLDEAELRESVGAVSRIILDEVPYAPLHSAAYFVNVNSTQWSGWPDPENASYIPHITQPVDATITIQNLTPTEGQ</sequence>
<reference evidence="3" key="1">
    <citation type="journal article" date="2021" name="PeerJ">
        <title>Extensive microbial diversity within the chicken gut microbiome revealed by metagenomics and culture.</title>
        <authorList>
            <person name="Gilroy R."/>
            <person name="Ravi A."/>
            <person name="Getino M."/>
            <person name="Pursley I."/>
            <person name="Horton D.L."/>
            <person name="Alikhan N.F."/>
            <person name="Baker D."/>
            <person name="Gharbi K."/>
            <person name="Hall N."/>
            <person name="Watson M."/>
            <person name="Adriaenssens E.M."/>
            <person name="Foster-Nyarko E."/>
            <person name="Jarju S."/>
            <person name="Secka A."/>
            <person name="Antonio M."/>
            <person name="Oren A."/>
            <person name="Chaudhuri R.R."/>
            <person name="La Ragione R."/>
            <person name="Hildebrand F."/>
            <person name="Pallen M.J."/>
        </authorList>
    </citation>
    <scope>NUCLEOTIDE SEQUENCE</scope>
    <source>
        <strain evidence="3">ChiGjej4B4-7305</strain>
    </source>
</reference>
<feature type="domain" description="Solute-binding protein family 5" evidence="2">
    <location>
        <begin position="81"/>
        <end position="441"/>
    </location>
</feature>
<feature type="signal peptide" evidence="1">
    <location>
        <begin position="1"/>
        <end position="19"/>
    </location>
</feature>
<organism evidence="3 4">
    <name type="scientific">Candidatus Ruania gallistercoris</name>
    <dbReference type="NCBI Taxonomy" id="2838746"/>
    <lineage>
        <taxon>Bacteria</taxon>
        <taxon>Bacillati</taxon>
        <taxon>Actinomycetota</taxon>
        <taxon>Actinomycetes</taxon>
        <taxon>Micrococcales</taxon>
        <taxon>Ruaniaceae</taxon>
        <taxon>Ruania</taxon>
    </lineage>
</organism>
<dbReference type="CDD" id="cd08509">
    <property type="entry name" value="PBP2_TmCBP_oligosaccharides_like"/>
    <property type="match status" value="1"/>
</dbReference>
<dbReference type="PANTHER" id="PTHR30290">
    <property type="entry name" value="PERIPLASMIC BINDING COMPONENT OF ABC TRANSPORTER"/>
    <property type="match status" value="1"/>
</dbReference>
<comment type="caution">
    <text evidence="3">The sequence shown here is derived from an EMBL/GenBank/DDBJ whole genome shotgun (WGS) entry which is preliminary data.</text>
</comment>
<dbReference type="GO" id="GO:0042597">
    <property type="term" value="C:periplasmic space"/>
    <property type="evidence" value="ECO:0007669"/>
    <property type="project" value="UniProtKB-ARBA"/>
</dbReference>
<protein>
    <submittedName>
        <fullName evidence="3">ABC transporter substrate-binding protein</fullName>
    </submittedName>
</protein>
<dbReference type="InterPro" id="IPR030678">
    <property type="entry name" value="Peptide/Ni-bd"/>
</dbReference>
<name>A0A9D2EGV7_9MICO</name>
<dbReference type="GO" id="GO:1904680">
    <property type="term" value="F:peptide transmembrane transporter activity"/>
    <property type="evidence" value="ECO:0007669"/>
    <property type="project" value="TreeGrafter"/>
</dbReference>
<dbReference type="Gene3D" id="3.10.105.10">
    <property type="entry name" value="Dipeptide-binding Protein, Domain 3"/>
    <property type="match status" value="1"/>
</dbReference>
<dbReference type="EMBL" id="DXBY01000297">
    <property type="protein sequence ID" value="HIZ37513.1"/>
    <property type="molecule type" value="Genomic_DNA"/>
</dbReference>
<proteinExistence type="predicted"/>